<dbReference type="Gene3D" id="1.20.1070.10">
    <property type="entry name" value="Rhodopsin 7-helix transmembrane proteins"/>
    <property type="match status" value="2"/>
</dbReference>
<dbReference type="InterPro" id="IPR000276">
    <property type="entry name" value="GPCR_Rhodpsn"/>
</dbReference>
<dbReference type="Pfam" id="PF00001">
    <property type="entry name" value="7tm_1"/>
    <property type="match status" value="1"/>
</dbReference>
<feature type="transmembrane region" description="Helical" evidence="10">
    <location>
        <begin position="40"/>
        <end position="63"/>
    </location>
</feature>
<evidence type="ECO:0000256" key="7">
    <source>
        <dbReference type="ARBA" id="ARBA00023170"/>
    </source>
</evidence>
<dbReference type="InterPro" id="IPR017452">
    <property type="entry name" value="GPCR_Rhodpsn_7TM"/>
</dbReference>
<dbReference type="AlphaFoldDB" id="A0A2G8JI71"/>
<name>A0A2G8JI71_STIJA</name>
<evidence type="ECO:0000256" key="9">
    <source>
        <dbReference type="SAM" id="MobiDB-lite"/>
    </source>
</evidence>
<keyword evidence="4 10" id="KW-1133">Transmembrane helix</keyword>
<sequence>MLTPSQYSTSGLTDNITNLTTDAASDDQAWRFDDDIQRRLVGTGLLIVCITGIVGNSLVIAAVSLTLKLQNVTNVFVCNLAVGDLLHCVILPFMVHDLYQPLDLVNPNPFVCAVNGILTVLFLSVSVFSHALIAVTRYMMITRPRRACQVLFTPCRIFTLLLLIWTVSSIDPIVSLSSSSSLGYNPKYGICSRDIRNKSSVILSSVRSIYTNLFSVVVVLFCYAKVFLFVKRHNNSTLRRILTSSSGGGSMVSRKTLEETMVFEDVNTSAIRETKIDNGEEGQNGYAISMAEADHHADSKIDPDAGESVHNGKLKTISHMNADLTHDNDKMHSTVYRDRFVNDLSFAAIAPVESQEIHSVHQPDIVNDSLLSAKVLRHSKESTDNCLVKPTDGTNNDVSNQYINNVFTEHDDVCPPSCSCNDGLSVTYSTCHAPHCSIIVGSRFNYLNGNDCEKAKSNNRKNSRKFSWRWRSRKSQDGPSDNRKEIDITMKLFIVVCVFFACISPYIFFVSLKSLERLLPYAALLLASSSCFNPIIYGLAHPQFQSVFYLLVSCQMSKIKKPSRLLKWLTKYKIVPGRPTSA</sequence>
<accession>A0A2G8JI71</accession>
<comment type="subcellular location">
    <subcellularLocation>
        <location evidence="1">Cell membrane</location>
        <topology evidence="1">Multi-pass membrane protein</topology>
    </subcellularLocation>
</comment>
<feature type="region of interest" description="Disordered" evidence="9">
    <location>
        <begin position="463"/>
        <end position="482"/>
    </location>
</feature>
<keyword evidence="8" id="KW-0807">Transducer</keyword>
<evidence type="ECO:0000256" key="3">
    <source>
        <dbReference type="ARBA" id="ARBA00022692"/>
    </source>
</evidence>
<dbReference type="PRINTS" id="PR00237">
    <property type="entry name" value="GPCRRHODOPSN"/>
</dbReference>
<dbReference type="SUPFAM" id="SSF81321">
    <property type="entry name" value="Family A G protein-coupled receptor-like"/>
    <property type="match status" value="1"/>
</dbReference>
<evidence type="ECO:0000313" key="12">
    <source>
        <dbReference type="EMBL" id="PIK35427.1"/>
    </source>
</evidence>
<keyword evidence="5" id="KW-0297">G-protein coupled receptor</keyword>
<feature type="transmembrane region" description="Helical" evidence="10">
    <location>
        <begin position="518"/>
        <end position="540"/>
    </location>
</feature>
<feature type="transmembrane region" description="Helical" evidence="10">
    <location>
        <begin position="147"/>
        <end position="167"/>
    </location>
</feature>
<feature type="transmembrane region" description="Helical" evidence="10">
    <location>
        <begin position="492"/>
        <end position="512"/>
    </location>
</feature>
<proteinExistence type="predicted"/>
<evidence type="ECO:0000256" key="10">
    <source>
        <dbReference type="SAM" id="Phobius"/>
    </source>
</evidence>
<keyword evidence="7 12" id="KW-0675">Receptor</keyword>
<evidence type="ECO:0000259" key="11">
    <source>
        <dbReference type="PROSITE" id="PS50262"/>
    </source>
</evidence>
<dbReference type="GO" id="GO:0005886">
    <property type="term" value="C:plasma membrane"/>
    <property type="evidence" value="ECO:0007669"/>
    <property type="project" value="UniProtKB-SubCell"/>
</dbReference>
<dbReference type="PROSITE" id="PS50262">
    <property type="entry name" value="G_PROTEIN_RECEP_F1_2"/>
    <property type="match status" value="1"/>
</dbReference>
<feature type="transmembrane region" description="Helical" evidence="10">
    <location>
        <begin position="115"/>
        <end position="135"/>
    </location>
</feature>
<dbReference type="EMBL" id="MRZV01001906">
    <property type="protein sequence ID" value="PIK35427.1"/>
    <property type="molecule type" value="Genomic_DNA"/>
</dbReference>
<evidence type="ECO:0000256" key="2">
    <source>
        <dbReference type="ARBA" id="ARBA00022475"/>
    </source>
</evidence>
<dbReference type="OrthoDB" id="10034726at2759"/>
<gene>
    <name evidence="12" type="ORF">BSL78_27750</name>
</gene>
<keyword evidence="2" id="KW-1003">Cell membrane</keyword>
<keyword evidence="3 10" id="KW-0812">Transmembrane</keyword>
<dbReference type="CDD" id="cd00637">
    <property type="entry name" value="7tm_classA_rhodopsin-like"/>
    <property type="match status" value="2"/>
</dbReference>
<dbReference type="STRING" id="307972.A0A2G8JI71"/>
<evidence type="ECO:0000256" key="1">
    <source>
        <dbReference type="ARBA" id="ARBA00004651"/>
    </source>
</evidence>
<feature type="transmembrane region" description="Helical" evidence="10">
    <location>
        <begin position="75"/>
        <end position="95"/>
    </location>
</feature>
<keyword evidence="13" id="KW-1185">Reference proteome</keyword>
<protein>
    <submittedName>
        <fullName evidence="12">Putative melatonin receptor type 1B-B-like</fullName>
    </submittedName>
</protein>
<reference evidence="12 13" key="1">
    <citation type="journal article" date="2017" name="PLoS Biol.">
        <title>The sea cucumber genome provides insights into morphological evolution and visceral regeneration.</title>
        <authorList>
            <person name="Zhang X."/>
            <person name="Sun L."/>
            <person name="Yuan J."/>
            <person name="Sun Y."/>
            <person name="Gao Y."/>
            <person name="Zhang L."/>
            <person name="Li S."/>
            <person name="Dai H."/>
            <person name="Hamel J.F."/>
            <person name="Liu C."/>
            <person name="Yu Y."/>
            <person name="Liu S."/>
            <person name="Lin W."/>
            <person name="Guo K."/>
            <person name="Jin S."/>
            <person name="Xu P."/>
            <person name="Storey K.B."/>
            <person name="Huan P."/>
            <person name="Zhang T."/>
            <person name="Zhou Y."/>
            <person name="Zhang J."/>
            <person name="Lin C."/>
            <person name="Li X."/>
            <person name="Xing L."/>
            <person name="Huo D."/>
            <person name="Sun M."/>
            <person name="Wang L."/>
            <person name="Mercier A."/>
            <person name="Li F."/>
            <person name="Yang H."/>
            <person name="Xiang J."/>
        </authorList>
    </citation>
    <scope>NUCLEOTIDE SEQUENCE [LARGE SCALE GENOMIC DNA]</scope>
    <source>
        <strain evidence="12">Shaxun</strain>
        <tissue evidence="12">Muscle</tissue>
    </source>
</reference>
<dbReference type="GO" id="GO:0004930">
    <property type="term" value="F:G protein-coupled receptor activity"/>
    <property type="evidence" value="ECO:0007669"/>
    <property type="project" value="UniProtKB-KW"/>
</dbReference>
<feature type="transmembrane region" description="Helical" evidence="10">
    <location>
        <begin position="209"/>
        <end position="230"/>
    </location>
</feature>
<evidence type="ECO:0000256" key="8">
    <source>
        <dbReference type="ARBA" id="ARBA00023224"/>
    </source>
</evidence>
<keyword evidence="6 10" id="KW-0472">Membrane</keyword>
<dbReference type="PANTHER" id="PTHR24228">
    <property type="entry name" value="B2 BRADYKININ RECEPTOR/ANGIOTENSIN II RECEPTOR"/>
    <property type="match status" value="1"/>
</dbReference>
<evidence type="ECO:0000256" key="5">
    <source>
        <dbReference type="ARBA" id="ARBA00023040"/>
    </source>
</evidence>
<evidence type="ECO:0000256" key="6">
    <source>
        <dbReference type="ARBA" id="ARBA00023136"/>
    </source>
</evidence>
<organism evidence="12 13">
    <name type="scientific">Stichopus japonicus</name>
    <name type="common">Sea cucumber</name>
    <dbReference type="NCBI Taxonomy" id="307972"/>
    <lineage>
        <taxon>Eukaryota</taxon>
        <taxon>Metazoa</taxon>
        <taxon>Echinodermata</taxon>
        <taxon>Eleutherozoa</taxon>
        <taxon>Echinozoa</taxon>
        <taxon>Holothuroidea</taxon>
        <taxon>Aspidochirotacea</taxon>
        <taxon>Aspidochirotida</taxon>
        <taxon>Stichopodidae</taxon>
        <taxon>Apostichopus</taxon>
    </lineage>
</organism>
<feature type="compositionally biased region" description="Basic residues" evidence="9">
    <location>
        <begin position="463"/>
        <end position="473"/>
    </location>
</feature>
<feature type="domain" description="G-protein coupled receptors family 1 profile" evidence="11">
    <location>
        <begin position="55"/>
        <end position="537"/>
    </location>
</feature>
<dbReference type="PANTHER" id="PTHR24228:SF72">
    <property type="entry name" value="G-PROTEIN COUPLED RECEPTORS FAMILY 1 PROFILE DOMAIN-CONTAINING PROTEIN"/>
    <property type="match status" value="1"/>
</dbReference>
<comment type="caution">
    <text evidence="12">The sequence shown here is derived from an EMBL/GenBank/DDBJ whole genome shotgun (WGS) entry which is preliminary data.</text>
</comment>
<dbReference type="Proteomes" id="UP000230750">
    <property type="component" value="Unassembled WGS sequence"/>
</dbReference>
<evidence type="ECO:0000313" key="13">
    <source>
        <dbReference type="Proteomes" id="UP000230750"/>
    </source>
</evidence>
<evidence type="ECO:0000256" key="4">
    <source>
        <dbReference type="ARBA" id="ARBA00022989"/>
    </source>
</evidence>